<sequence length="98" mass="11497">MKTRGNFFKGTEEQIQRPACKQKMSLEQIKDEIQLPCVSRTIRNALHINQNDVYKKLKGKSPHSERHIDSLINFTREHLTAGTNRNDVFSDDFFYLND</sequence>
<dbReference type="EMBL" id="BGPR01006348">
    <property type="protein sequence ID" value="GBN18189.1"/>
    <property type="molecule type" value="Genomic_DNA"/>
</dbReference>
<comment type="caution">
    <text evidence="1">The sequence shown here is derived from an EMBL/GenBank/DDBJ whole genome shotgun (WGS) entry which is preliminary data.</text>
</comment>
<dbReference type="OrthoDB" id="5823189at2759"/>
<dbReference type="AlphaFoldDB" id="A0A4Y2LUL7"/>
<accession>A0A4Y2LUL7</accession>
<organism evidence="1 2">
    <name type="scientific">Araneus ventricosus</name>
    <name type="common">Orbweaver spider</name>
    <name type="synonym">Epeira ventricosa</name>
    <dbReference type="NCBI Taxonomy" id="182803"/>
    <lineage>
        <taxon>Eukaryota</taxon>
        <taxon>Metazoa</taxon>
        <taxon>Ecdysozoa</taxon>
        <taxon>Arthropoda</taxon>
        <taxon>Chelicerata</taxon>
        <taxon>Arachnida</taxon>
        <taxon>Araneae</taxon>
        <taxon>Araneomorphae</taxon>
        <taxon>Entelegynae</taxon>
        <taxon>Araneoidea</taxon>
        <taxon>Araneidae</taxon>
        <taxon>Araneus</taxon>
    </lineage>
</organism>
<evidence type="ECO:0000313" key="2">
    <source>
        <dbReference type="Proteomes" id="UP000499080"/>
    </source>
</evidence>
<keyword evidence="2" id="KW-1185">Reference proteome</keyword>
<protein>
    <submittedName>
        <fullName evidence="1">Uncharacterized protein</fullName>
    </submittedName>
</protein>
<name>A0A4Y2LUL7_ARAVE</name>
<proteinExistence type="predicted"/>
<dbReference type="Proteomes" id="UP000499080">
    <property type="component" value="Unassembled WGS sequence"/>
</dbReference>
<evidence type="ECO:0000313" key="1">
    <source>
        <dbReference type="EMBL" id="GBN18189.1"/>
    </source>
</evidence>
<gene>
    <name evidence="1" type="ORF">AVEN_10006_1</name>
</gene>
<reference evidence="1 2" key="1">
    <citation type="journal article" date="2019" name="Sci. Rep.">
        <title>Orb-weaving spider Araneus ventricosus genome elucidates the spidroin gene catalogue.</title>
        <authorList>
            <person name="Kono N."/>
            <person name="Nakamura H."/>
            <person name="Ohtoshi R."/>
            <person name="Moran D.A.P."/>
            <person name="Shinohara A."/>
            <person name="Yoshida Y."/>
            <person name="Fujiwara M."/>
            <person name="Mori M."/>
            <person name="Tomita M."/>
            <person name="Arakawa K."/>
        </authorList>
    </citation>
    <scope>NUCLEOTIDE SEQUENCE [LARGE SCALE GENOMIC DNA]</scope>
</reference>